<keyword evidence="3" id="KW-0540">Nuclease</keyword>
<dbReference type="AlphaFoldDB" id="A0A329EA95"/>
<protein>
    <submittedName>
        <fullName evidence="3">Endonuclease/exonuclease/phosphatase family metal-dependent hydrolase</fullName>
    </submittedName>
</protein>
<dbReference type="Proteomes" id="UP000248729">
    <property type="component" value="Unassembled WGS sequence"/>
</dbReference>
<keyword evidence="3" id="KW-0255">Endonuclease</keyword>
<dbReference type="InterPro" id="IPR036691">
    <property type="entry name" value="Endo/exonu/phosph_ase_sf"/>
</dbReference>
<keyword evidence="1" id="KW-0732">Signal</keyword>
<reference evidence="3 4" key="1">
    <citation type="submission" date="2018-06" db="EMBL/GenBank/DDBJ databases">
        <title>Freshwater and sediment microbial communities from various areas in North America, analyzing microbe dynamics in response to fracking.</title>
        <authorList>
            <person name="Lamendella R."/>
        </authorList>
    </citation>
    <scope>NUCLEOTIDE SEQUENCE [LARGE SCALE GENOMIC DNA]</scope>
    <source>
        <strain evidence="3 4">99A</strain>
    </source>
</reference>
<feature type="chain" id="PRO_5016402219" evidence="1">
    <location>
        <begin position="23"/>
        <end position="298"/>
    </location>
</feature>
<dbReference type="Pfam" id="PF03372">
    <property type="entry name" value="Exo_endo_phos"/>
    <property type="match status" value="1"/>
</dbReference>
<comment type="caution">
    <text evidence="3">The sequence shown here is derived from an EMBL/GenBank/DDBJ whole genome shotgun (WGS) entry which is preliminary data.</text>
</comment>
<accession>A0A329EA95</accession>
<organism evidence="3 4">
    <name type="scientific">Vibrio diazotrophicus</name>
    <dbReference type="NCBI Taxonomy" id="685"/>
    <lineage>
        <taxon>Bacteria</taxon>
        <taxon>Pseudomonadati</taxon>
        <taxon>Pseudomonadota</taxon>
        <taxon>Gammaproteobacteria</taxon>
        <taxon>Vibrionales</taxon>
        <taxon>Vibrionaceae</taxon>
        <taxon>Vibrio</taxon>
    </lineage>
</organism>
<evidence type="ECO:0000313" key="4">
    <source>
        <dbReference type="Proteomes" id="UP000248729"/>
    </source>
</evidence>
<keyword evidence="3" id="KW-0378">Hydrolase</keyword>
<feature type="domain" description="Endonuclease/exonuclease/phosphatase" evidence="2">
    <location>
        <begin position="29"/>
        <end position="289"/>
    </location>
</feature>
<dbReference type="SUPFAM" id="SSF56219">
    <property type="entry name" value="DNase I-like"/>
    <property type="match status" value="1"/>
</dbReference>
<dbReference type="EMBL" id="QLTR01000007">
    <property type="protein sequence ID" value="RAS65304.1"/>
    <property type="molecule type" value="Genomic_DNA"/>
</dbReference>
<proteinExistence type="predicted"/>
<evidence type="ECO:0000256" key="1">
    <source>
        <dbReference type="SAM" id="SignalP"/>
    </source>
</evidence>
<keyword evidence="3" id="KW-0269">Exonuclease</keyword>
<dbReference type="Gene3D" id="3.60.10.10">
    <property type="entry name" value="Endonuclease/exonuclease/phosphatase"/>
    <property type="match status" value="1"/>
</dbReference>
<dbReference type="InterPro" id="IPR005135">
    <property type="entry name" value="Endo/exonuclease/phosphatase"/>
</dbReference>
<name>A0A329EA95_VIBDI</name>
<feature type="signal peptide" evidence="1">
    <location>
        <begin position="1"/>
        <end position="22"/>
    </location>
</feature>
<evidence type="ECO:0000259" key="2">
    <source>
        <dbReference type="Pfam" id="PF03372"/>
    </source>
</evidence>
<dbReference type="RefSeq" id="WP_258401170.1">
    <property type="nucleotide sequence ID" value="NZ_QLTR01000007.1"/>
</dbReference>
<evidence type="ECO:0000313" key="3">
    <source>
        <dbReference type="EMBL" id="RAS65304.1"/>
    </source>
</evidence>
<sequence>MRLFYALFVSVISLVMPLTAHAEKLTMSTWNMEWLTVNPNHNVYEGKRNHDDFSALKGYFEKLNADVIAFQEVDSIDAFKRVSQPEYTIVLSDRNIPKYASHQFSDINQYTGFAIRNNVPFSDPKDIDLYGKANHKLRFASYVILYPDSATPVHALSLHLKAGCVGKFYSQKETCQTLLAQGKSLNRWIKEREKQGQEYVIMGDFNHNLSFKGDWLWQEFTQGLTNKPELATRNTQALCKVRKRNNASQLHQFRSVIDHMIISPKLNATPPKQMVYKDQNALNYHLSDHCPIVSQLNW</sequence>
<gene>
    <name evidence="3" type="ORF">DET48_10716</name>
</gene>
<dbReference type="GO" id="GO:0004527">
    <property type="term" value="F:exonuclease activity"/>
    <property type="evidence" value="ECO:0007669"/>
    <property type="project" value="UniProtKB-KW"/>
</dbReference>
<dbReference type="GO" id="GO:0004519">
    <property type="term" value="F:endonuclease activity"/>
    <property type="evidence" value="ECO:0007669"/>
    <property type="project" value="UniProtKB-KW"/>
</dbReference>